<feature type="transmembrane region" description="Helical" evidence="18">
    <location>
        <begin position="276"/>
        <end position="294"/>
    </location>
</feature>
<dbReference type="InterPro" id="IPR023299">
    <property type="entry name" value="ATPase_P-typ_cyto_dom_N"/>
</dbReference>
<feature type="transmembrane region" description="Helical" evidence="18">
    <location>
        <begin position="111"/>
        <end position="130"/>
    </location>
</feature>
<comment type="catalytic activity">
    <reaction evidence="17">
        <text>Mg(2+)(out) + ATP + H2O = Mg(2+)(in) + ADP + phosphate + H(+)</text>
        <dbReference type="Rhea" id="RHEA:10260"/>
        <dbReference type="ChEBI" id="CHEBI:15377"/>
        <dbReference type="ChEBI" id="CHEBI:15378"/>
        <dbReference type="ChEBI" id="CHEBI:18420"/>
        <dbReference type="ChEBI" id="CHEBI:30616"/>
        <dbReference type="ChEBI" id="CHEBI:43474"/>
        <dbReference type="ChEBI" id="CHEBI:456216"/>
        <dbReference type="EC" id="7.2.2.14"/>
    </reaction>
</comment>
<dbReference type="InterPro" id="IPR018303">
    <property type="entry name" value="ATPase_P-typ_P_site"/>
</dbReference>
<dbReference type="InterPro" id="IPR036412">
    <property type="entry name" value="HAD-like_sf"/>
</dbReference>
<dbReference type="Pfam" id="PF13246">
    <property type="entry name" value="Cation_ATPase"/>
    <property type="match status" value="1"/>
</dbReference>
<name>A0A1M5Q9H2_9FIRM</name>
<feature type="transmembrane region" description="Helical" evidence="18">
    <location>
        <begin position="774"/>
        <end position="795"/>
    </location>
</feature>
<dbReference type="InterPro" id="IPR006068">
    <property type="entry name" value="ATPase_P-typ_cation-transptr_C"/>
</dbReference>
<dbReference type="AlphaFoldDB" id="A0A1M5Q9H2"/>
<gene>
    <name evidence="20" type="ORF">SAMN02745245_00564</name>
</gene>
<evidence type="ECO:0000256" key="12">
    <source>
        <dbReference type="ARBA" id="ARBA00022842"/>
    </source>
</evidence>
<dbReference type="Pfam" id="PF00689">
    <property type="entry name" value="Cation_ATPase_C"/>
    <property type="match status" value="1"/>
</dbReference>
<evidence type="ECO:0000256" key="1">
    <source>
        <dbReference type="ARBA" id="ARBA00003954"/>
    </source>
</evidence>
<dbReference type="InterPro" id="IPR004014">
    <property type="entry name" value="ATPase_P-typ_cation-transptr_N"/>
</dbReference>
<reference evidence="20 21" key="1">
    <citation type="submission" date="2016-11" db="EMBL/GenBank/DDBJ databases">
        <authorList>
            <person name="Jaros S."/>
            <person name="Januszkiewicz K."/>
            <person name="Wedrychowicz H."/>
        </authorList>
    </citation>
    <scope>NUCLEOTIDE SEQUENCE [LARGE SCALE GENOMIC DNA]</scope>
    <source>
        <strain evidence="20 21">DSM 21120</strain>
    </source>
</reference>
<dbReference type="InterPro" id="IPR059000">
    <property type="entry name" value="ATPase_P-type_domA"/>
</dbReference>
<evidence type="ECO:0000259" key="19">
    <source>
        <dbReference type="SMART" id="SM00831"/>
    </source>
</evidence>
<accession>A0A1M5Q9H2</accession>
<dbReference type="Pfam" id="PF00122">
    <property type="entry name" value="E1-E2_ATPase"/>
    <property type="match status" value="1"/>
</dbReference>
<dbReference type="SFLD" id="SFLDF00027">
    <property type="entry name" value="p-type_atpase"/>
    <property type="match status" value="1"/>
</dbReference>
<keyword evidence="6" id="KW-1003">Cell membrane</keyword>
<dbReference type="NCBIfam" id="TIGR01494">
    <property type="entry name" value="ATPase_P-type"/>
    <property type="match status" value="2"/>
</dbReference>
<evidence type="ECO:0000313" key="21">
    <source>
        <dbReference type="Proteomes" id="UP000184032"/>
    </source>
</evidence>
<evidence type="ECO:0000256" key="2">
    <source>
        <dbReference type="ARBA" id="ARBA00004429"/>
    </source>
</evidence>
<dbReference type="Gene3D" id="2.70.150.10">
    <property type="entry name" value="Calcium-transporting ATPase, cytoplasmic transduction domain A"/>
    <property type="match status" value="1"/>
</dbReference>
<feature type="transmembrane region" description="Helical" evidence="18">
    <location>
        <begin position="888"/>
        <end position="907"/>
    </location>
</feature>
<comment type="similarity">
    <text evidence="3">Belongs to the cation transport ATPase (P-type) (TC 3.A.3) family. Type IIIB subfamily.</text>
</comment>
<dbReference type="Gene3D" id="3.40.1110.10">
    <property type="entry name" value="Calcium-transporting ATPase, cytoplasmic domain N"/>
    <property type="match status" value="1"/>
</dbReference>
<dbReference type="NCBIfam" id="TIGR01524">
    <property type="entry name" value="ATPase-IIIB_Mg"/>
    <property type="match status" value="1"/>
</dbReference>
<dbReference type="CDD" id="cd02077">
    <property type="entry name" value="P-type_ATPase_Mg"/>
    <property type="match status" value="1"/>
</dbReference>
<keyword evidence="12" id="KW-0460">Magnesium</keyword>
<keyword evidence="13" id="KW-1278">Translocase</keyword>
<comment type="function">
    <text evidence="1">Mediates magnesium influx to the cytosol.</text>
</comment>
<dbReference type="InterPro" id="IPR006415">
    <property type="entry name" value="P-type_ATPase_IIIB"/>
</dbReference>
<dbReference type="OrthoDB" id="9760364at2"/>
<dbReference type="SUPFAM" id="SSF56784">
    <property type="entry name" value="HAD-like"/>
    <property type="match status" value="1"/>
</dbReference>
<feature type="transmembrane region" description="Helical" evidence="18">
    <location>
        <begin position="76"/>
        <end position="99"/>
    </location>
</feature>
<dbReference type="InterPro" id="IPR001757">
    <property type="entry name" value="P_typ_ATPase"/>
</dbReference>
<dbReference type="NCBIfam" id="NF011702">
    <property type="entry name" value="PRK15122.1"/>
    <property type="match status" value="1"/>
</dbReference>
<dbReference type="EMBL" id="FQXI01000002">
    <property type="protein sequence ID" value="SHH10804.1"/>
    <property type="molecule type" value="Genomic_DNA"/>
</dbReference>
<dbReference type="PROSITE" id="PS00154">
    <property type="entry name" value="ATPASE_E1_E2"/>
    <property type="match status" value="1"/>
</dbReference>
<evidence type="ECO:0000256" key="16">
    <source>
        <dbReference type="ARBA" id="ARBA00029806"/>
    </source>
</evidence>
<dbReference type="Gene3D" id="3.40.50.1000">
    <property type="entry name" value="HAD superfamily/HAD-like"/>
    <property type="match status" value="1"/>
</dbReference>
<evidence type="ECO:0000256" key="10">
    <source>
        <dbReference type="ARBA" id="ARBA00022741"/>
    </source>
</evidence>
<evidence type="ECO:0000256" key="4">
    <source>
        <dbReference type="ARBA" id="ARBA00012786"/>
    </source>
</evidence>
<dbReference type="GO" id="GO:0005886">
    <property type="term" value="C:plasma membrane"/>
    <property type="evidence" value="ECO:0007669"/>
    <property type="project" value="UniProtKB-SubCell"/>
</dbReference>
<evidence type="ECO:0000256" key="14">
    <source>
        <dbReference type="ARBA" id="ARBA00022989"/>
    </source>
</evidence>
<dbReference type="GO" id="GO:0016887">
    <property type="term" value="F:ATP hydrolysis activity"/>
    <property type="evidence" value="ECO:0007669"/>
    <property type="project" value="InterPro"/>
</dbReference>
<keyword evidence="21" id="KW-1185">Reference proteome</keyword>
<dbReference type="SUPFAM" id="SSF81653">
    <property type="entry name" value="Calcium ATPase, transduction domain A"/>
    <property type="match status" value="1"/>
</dbReference>
<dbReference type="InterPro" id="IPR044492">
    <property type="entry name" value="P_typ_ATPase_HD_dom"/>
</dbReference>
<dbReference type="RefSeq" id="WP_073183550.1">
    <property type="nucleotide sequence ID" value="NZ_FQXI01000002.1"/>
</dbReference>
<comment type="subcellular location">
    <subcellularLocation>
        <location evidence="2">Cell inner membrane</location>
        <topology evidence="2">Multi-pass membrane protein</topology>
    </subcellularLocation>
</comment>
<dbReference type="STRING" id="1120995.SAMN02745245_00564"/>
<dbReference type="GO" id="GO:0005524">
    <property type="term" value="F:ATP binding"/>
    <property type="evidence" value="ECO:0007669"/>
    <property type="project" value="UniProtKB-KW"/>
</dbReference>
<dbReference type="Proteomes" id="UP000184032">
    <property type="component" value="Unassembled WGS sequence"/>
</dbReference>
<dbReference type="InterPro" id="IPR008250">
    <property type="entry name" value="ATPase_P-typ_transduc_dom_A_sf"/>
</dbReference>
<keyword evidence="8" id="KW-0597">Phosphoprotein</keyword>
<evidence type="ECO:0000256" key="3">
    <source>
        <dbReference type="ARBA" id="ARBA00008746"/>
    </source>
</evidence>
<dbReference type="SUPFAM" id="SSF81660">
    <property type="entry name" value="Metal cation-transporting ATPase, ATP-binding domain N"/>
    <property type="match status" value="1"/>
</dbReference>
<feature type="transmembrane region" description="Helical" evidence="18">
    <location>
        <begin position="306"/>
        <end position="330"/>
    </location>
</feature>
<evidence type="ECO:0000256" key="18">
    <source>
        <dbReference type="SAM" id="Phobius"/>
    </source>
</evidence>
<evidence type="ECO:0000256" key="11">
    <source>
        <dbReference type="ARBA" id="ARBA00022840"/>
    </source>
</evidence>
<evidence type="ECO:0000256" key="8">
    <source>
        <dbReference type="ARBA" id="ARBA00022553"/>
    </source>
</evidence>
<protein>
    <recommendedName>
        <fullName evidence="5">Magnesium-transporting ATPase, P-type 1</fullName>
        <ecNumber evidence="4">7.2.2.14</ecNumber>
    </recommendedName>
    <alternativeName>
        <fullName evidence="16">Mg(2+) transport ATPase, P-type 1</fullName>
    </alternativeName>
</protein>
<dbReference type="SFLD" id="SFLDS00003">
    <property type="entry name" value="Haloacid_Dehalogenase"/>
    <property type="match status" value="1"/>
</dbReference>
<evidence type="ECO:0000256" key="6">
    <source>
        <dbReference type="ARBA" id="ARBA00022475"/>
    </source>
</evidence>
<dbReference type="Gene3D" id="1.20.1110.10">
    <property type="entry name" value="Calcium-transporting ATPase, transmembrane domain"/>
    <property type="match status" value="1"/>
</dbReference>
<dbReference type="SFLD" id="SFLDG00002">
    <property type="entry name" value="C1.7:_P-type_atpase_like"/>
    <property type="match status" value="1"/>
</dbReference>
<feature type="transmembrane region" description="Helical" evidence="18">
    <location>
        <begin position="855"/>
        <end position="876"/>
    </location>
</feature>
<evidence type="ECO:0000256" key="15">
    <source>
        <dbReference type="ARBA" id="ARBA00023136"/>
    </source>
</evidence>
<dbReference type="InterPro" id="IPR023214">
    <property type="entry name" value="HAD_sf"/>
</dbReference>
<dbReference type="PRINTS" id="PR01836">
    <property type="entry name" value="MGATPASE"/>
</dbReference>
<keyword evidence="11" id="KW-0067">ATP-binding</keyword>
<evidence type="ECO:0000313" key="20">
    <source>
        <dbReference type="EMBL" id="SHH10804.1"/>
    </source>
</evidence>
<proteinExistence type="inferred from homology"/>
<sequence>MKNNTSKDVVQNIENLDSNKRLKDFAKLDKDSLLKVFNTSIKGLSKEQVLKNRKEYGANIIEHGEKKSILKRLSEAFINPFTLILLFLAIVSVVTDIIIPIRTNKLEDLNYATVIIILAMVLFSGVLRFVQETRSGNAAEKLLEMITTTCTVIREEKKHFFEIPLQELVIGDIIHLSAGDMIPADVRILEAKDLFVSQASLTGESDPIEKFPNLDEDKYSSITDYPIFGFMGSNVISGTSKAVVVSTGNNTLFGSIAKTITKEEVESSFTKGVNSVSWVLIKFMMIMVPIVFFINGLTKGNWVQAFLFAISIAVGLTPEMLPMIVTTCLAKGAVSMSKKKTVVKNLNSIQSFGAMDVLCTDKTGTITEDNVVLEYYLDIHGNESTRILRHAYLNSYFQTGYKNLMDRAIIKKTEDHESKDKSLVDLSEAYTKVDEIPFDFSRRRLSVVVEDKNSKTQMITKGAVEEMLSICSYADYMGNVEPLTKEVKEQIFKVVDELNEKGMRVIALAQKTNPSPVGAFGIKDETDMVLLGYLAFLDPPKESAKVAIETLKEYGVSTKVITGDNEKVARYICSQVGISTDKIVLGSDLDNFSRDELLKVVESTSLFAKISPDQKAMIVAALKENGHVVGFLGDGINDAAALKSSDIGISVDSAVDIAKESADIILLEKSLMVLEEGIIEGRKTYANMIKYIKMTASSNFGNMFSVLIASALLPFLPMTSIQLIFLNLIYDLSCIAIPWDNVDEEFIRTPKNWEASTIESFMIWIGPTSSIFDWITYAILYFIICPAFISNGALYKTISDTAIIQSGVLQGLNMKSAYEALFQTGWFIESMWSQTLVIHMIRTQKIPFIQSRASASVTILGAVGIIALTVIPFTPIGDMLDLLPVPKIFFAYLGVIIFSYMVLVTIVKKIYVKKYGTLL</sequence>
<evidence type="ECO:0000256" key="7">
    <source>
        <dbReference type="ARBA" id="ARBA00022519"/>
    </source>
</evidence>
<evidence type="ECO:0000256" key="17">
    <source>
        <dbReference type="ARBA" id="ARBA00047295"/>
    </source>
</evidence>
<keyword evidence="7" id="KW-0997">Cell inner membrane</keyword>
<dbReference type="PANTHER" id="PTHR42861">
    <property type="entry name" value="CALCIUM-TRANSPORTING ATPASE"/>
    <property type="match status" value="1"/>
</dbReference>
<evidence type="ECO:0000256" key="9">
    <source>
        <dbReference type="ARBA" id="ARBA00022692"/>
    </source>
</evidence>
<dbReference type="SMART" id="SM00831">
    <property type="entry name" value="Cation_ATPase_N"/>
    <property type="match status" value="1"/>
</dbReference>
<dbReference type="GO" id="GO:0015444">
    <property type="term" value="F:P-type magnesium transporter activity"/>
    <property type="evidence" value="ECO:0007669"/>
    <property type="project" value="UniProtKB-EC"/>
</dbReference>
<keyword evidence="9 18" id="KW-0812">Transmembrane</keyword>
<dbReference type="SUPFAM" id="SSF81665">
    <property type="entry name" value="Calcium ATPase, transmembrane domain M"/>
    <property type="match status" value="1"/>
</dbReference>
<feature type="transmembrane region" description="Helical" evidence="18">
    <location>
        <begin position="703"/>
        <end position="730"/>
    </location>
</feature>
<evidence type="ECO:0000256" key="13">
    <source>
        <dbReference type="ARBA" id="ARBA00022967"/>
    </source>
</evidence>
<organism evidence="20 21">
    <name type="scientific">Anaerosphaera aminiphila DSM 21120</name>
    <dbReference type="NCBI Taxonomy" id="1120995"/>
    <lineage>
        <taxon>Bacteria</taxon>
        <taxon>Bacillati</taxon>
        <taxon>Bacillota</taxon>
        <taxon>Tissierellia</taxon>
        <taxon>Tissierellales</taxon>
        <taxon>Peptoniphilaceae</taxon>
        <taxon>Anaerosphaera</taxon>
    </lineage>
</organism>
<dbReference type="Pfam" id="PF00690">
    <property type="entry name" value="Cation_ATPase_N"/>
    <property type="match status" value="1"/>
</dbReference>
<keyword evidence="15 18" id="KW-0472">Membrane</keyword>
<keyword evidence="10" id="KW-0547">Nucleotide-binding</keyword>
<dbReference type="EC" id="7.2.2.14" evidence="4"/>
<keyword evidence="14 18" id="KW-1133">Transmembrane helix</keyword>
<dbReference type="InterPro" id="IPR023298">
    <property type="entry name" value="ATPase_P-typ_TM_dom_sf"/>
</dbReference>
<feature type="domain" description="Cation-transporting P-type ATPase N-terminal" evidence="19">
    <location>
        <begin position="24"/>
        <end position="97"/>
    </location>
</feature>
<evidence type="ECO:0000256" key="5">
    <source>
        <dbReference type="ARBA" id="ARBA00013555"/>
    </source>
</evidence>